<evidence type="ECO:0000256" key="2">
    <source>
        <dbReference type="SAM" id="Phobius"/>
    </source>
</evidence>
<keyword evidence="2" id="KW-0472">Membrane</keyword>
<reference evidence="4" key="1">
    <citation type="journal article" date="2019" name="Int. J. Syst. Evol. Microbiol.">
        <title>The Global Catalogue of Microorganisms (GCM) 10K type strain sequencing project: providing services to taxonomists for standard genome sequencing and annotation.</title>
        <authorList>
            <consortium name="The Broad Institute Genomics Platform"/>
            <consortium name="The Broad Institute Genome Sequencing Center for Infectious Disease"/>
            <person name="Wu L."/>
            <person name="Ma J."/>
        </authorList>
    </citation>
    <scope>NUCLEOTIDE SEQUENCE [LARGE SCALE GENOMIC DNA]</scope>
    <source>
        <strain evidence="4">JCM 17460</strain>
    </source>
</reference>
<accession>A0ABP6VFG1</accession>
<name>A0ABP6VFG1_9ACTN</name>
<feature type="transmembrane region" description="Helical" evidence="2">
    <location>
        <begin position="104"/>
        <end position="132"/>
    </location>
</feature>
<feature type="transmembrane region" description="Helical" evidence="2">
    <location>
        <begin position="240"/>
        <end position="260"/>
    </location>
</feature>
<protein>
    <submittedName>
        <fullName evidence="3">Membrane protein</fullName>
    </submittedName>
</protein>
<comment type="caution">
    <text evidence="3">The sequence shown here is derived from an EMBL/GenBank/DDBJ whole genome shotgun (WGS) entry which is preliminary data.</text>
</comment>
<feature type="compositionally biased region" description="Pro residues" evidence="1">
    <location>
        <begin position="8"/>
        <end position="36"/>
    </location>
</feature>
<evidence type="ECO:0000313" key="3">
    <source>
        <dbReference type="EMBL" id="GAA3532694.1"/>
    </source>
</evidence>
<organism evidence="3 4">
    <name type="scientific">Nocardioides daeguensis</name>
    <dbReference type="NCBI Taxonomy" id="908359"/>
    <lineage>
        <taxon>Bacteria</taxon>
        <taxon>Bacillati</taxon>
        <taxon>Actinomycetota</taxon>
        <taxon>Actinomycetes</taxon>
        <taxon>Propionibacteriales</taxon>
        <taxon>Nocardioidaceae</taxon>
        <taxon>Nocardioides</taxon>
    </lineage>
</organism>
<keyword evidence="4" id="KW-1185">Reference proteome</keyword>
<gene>
    <name evidence="3" type="ORF">GCM10022263_21450</name>
</gene>
<dbReference type="EMBL" id="BAABBB010000009">
    <property type="protein sequence ID" value="GAA3532694.1"/>
    <property type="molecule type" value="Genomic_DNA"/>
</dbReference>
<feature type="transmembrane region" description="Helical" evidence="2">
    <location>
        <begin position="292"/>
        <end position="313"/>
    </location>
</feature>
<feature type="transmembrane region" description="Helical" evidence="2">
    <location>
        <begin position="205"/>
        <end position="234"/>
    </location>
</feature>
<feature type="region of interest" description="Disordered" evidence="1">
    <location>
        <begin position="1"/>
        <end position="36"/>
    </location>
</feature>
<sequence length="386" mass="40136">MTDGPSQQYPPPGAPVPVDPVPAVPPGPAFPPPGPAPGVVAGHVPAPVPTGWATYPSGPGPRPAPGLALGAAHKPGALPLRPLGLGNIYDGAFRIIRFNPKATVGAAVMVTAVAMLIPVVVTVVVSLTIGIATDAAGDIDPEASVAELVGALAAYGSLLFSLVVAQVGVVFVTGMVAHVTRAAAVGRRLGLAEAWAATRGKRWRLLGLTLVLNATFLFLAIAYVLLWVLVVAVSSSPWPVVGWGLVSVPAFLCLCCWLWIRYYYLPVPALMLEPVGVFGAIGRGWRLSARQFWRTFGIALLTVVVAQFAGGLLSFPVSIVGNVVALAVPEQAVLALVVTQAVALVIQNAFVAPFLAAVTSVQYVDLRIRKEAFDVELMREAGIIPE</sequence>
<dbReference type="Proteomes" id="UP001500301">
    <property type="component" value="Unassembled WGS sequence"/>
</dbReference>
<feature type="transmembrane region" description="Helical" evidence="2">
    <location>
        <begin position="333"/>
        <end position="361"/>
    </location>
</feature>
<keyword evidence="2" id="KW-1133">Transmembrane helix</keyword>
<evidence type="ECO:0000256" key="1">
    <source>
        <dbReference type="SAM" id="MobiDB-lite"/>
    </source>
</evidence>
<feature type="transmembrane region" description="Helical" evidence="2">
    <location>
        <begin position="152"/>
        <end position="179"/>
    </location>
</feature>
<dbReference type="RefSeq" id="WP_218236192.1">
    <property type="nucleotide sequence ID" value="NZ_BAABBB010000009.1"/>
</dbReference>
<proteinExistence type="predicted"/>
<evidence type="ECO:0000313" key="4">
    <source>
        <dbReference type="Proteomes" id="UP001500301"/>
    </source>
</evidence>
<keyword evidence="2" id="KW-0812">Transmembrane</keyword>